<dbReference type="EMBL" id="JAATIT010000001">
    <property type="protein sequence ID" value="NJB89354.1"/>
    <property type="molecule type" value="Genomic_DNA"/>
</dbReference>
<evidence type="ECO:0000313" key="1">
    <source>
        <dbReference type="EMBL" id="NJB89354.1"/>
    </source>
</evidence>
<protein>
    <recommendedName>
        <fullName evidence="3">Sulfotransferase family protein</fullName>
    </recommendedName>
</protein>
<dbReference type="Proteomes" id="UP000535078">
    <property type="component" value="Unassembled WGS sequence"/>
</dbReference>
<dbReference type="Gene3D" id="3.40.50.300">
    <property type="entry name" value="P-loop containing nucleotide triphosphate hydrolases"/>
    <property type="match status" value="1"/>
</dbReference>
<sequence>MASTPVFDPADPAWLAHRYDAAGDRLLFRHVPRAMHRDGPFLTDELIGDRPQAIVARAEGVAAARAHAGPIHFIFHSAFCASTLLVRALDMPGHAMGLSEPVLLNDITGLRRRGERNGAELARLLDDALLLLARRWSPAETLVVKPSNILAGLMVPMMALRPDAKALLLHAPLSEFLVSVARKGLWCRLWARELLEGLIRENLVDLGFETRDYFRLSDLQVAAVGWLAQQRLFVALANQFPDRVRTLDSERLLADPAPAIEALGALSIIPPAAVAESGAAHSDVFARHSKSGADFSMAAREAERAAAKEAHGDEIDKVHAWAVAIAGTAGIPLTLPQPLLG</sequence>
<evidence type="ECO:0008006" key="3">
    <source>
        <dbReference type="Google" id="ProtNLM"/>
    </source>
</evidence>
<evidence type="ECO:0000313" key="2">
    <source>
        <dbReference type="Proteomes" id="UP000535078"/>
    </source>
</evidence>
<comment type="caution">
    <text evidence="1">The sequence shown here is derived from an EMBL/GenBank/DDBJ whole genome shotgun (WGS) entry which is preliminary data.</text>
</comment>
<dbReference type="RefSeq" id="WP_167920709.1">
    <property type="nucleotide sequence ID" value="NZ_JAATIT010000001.1"/>
</dbReference>
<gene>
    <name evidence="1" type="ORF">GGR90_001506</name>
</gene>
<keyword evidence="2" id="KW-1185">Reference proteome</keyword>
<proteinExistence type="predicted"/>
<reference evidence="1 2" key="1">
    <citation type="submission" date="2020-03" db="EMBL/GenBank/DDBJ databases">
        <title>Genomic Encyclopedia of Type Strains, Phase IV (KMG-IV): sequencing the most valuable type-strain genomes for metagenomic binning, comparative biology and taxonomic classification.</title>
        <authorList>
            <person name="Goeker M."/>
        </authorList>
    </citation>
    <scope>NUCLEOTIDE SEQUENCE [LARGE SCALE GENOMIC DNA]</scope>
    <source>
        <strain evidence="1 2">DSM 25229</strain>
    </source>
</reference>
<dbReference type="InterPro" id="IPR027417">
    <property type="entry name" value="P-loop_NTPase"/>
</dbReference>
<organism evidence="1 2">
    <name type="scientific">Sphingopyxis italica</name>
    <dbReference type="NCBI Taxonomy" id="1129133"/>
    <lineage>
        <taxon>Bacteria</taxon>
        <taxon>Pseudomonadati</taxon>
        <taxon>Pseudomonadota</taxon>
        <taxon>Alphaproteobacteria</taxon>
        <taxon>Sphingomonadales</taxon>
        <taxon>Sphingomonadaceae</taxon>
        <taxon>Sphingopyxis</taxon>
    </lineage>
</organism>
<accession>A0A7X5XR16</accession>
<dbReference type="AlphaFoldDB" id="A0A7X5XR16"/>
<name>A0A7X5XR16_9SPHN</name>